<keyword evidence="2 7" id="KW-0349">Heme</keyword>
<dbReference type="PANTHER" id="PTHR24291">
    <property type="entry name" value="CYTOCHROME P450 FAMILY 4"/>
    <property type="match status" value="1"/>
</dbReference>
<evidence type="ECO:0000256" key="5">
    <source>
        <dbReference type="ARBA" id="ARBA00023004"/>
    </source>
</evidence>
<evidence type="ECO:0000256" key="2">
    <source>
        <dbReference type="ARBA" id="ARBA00022617"/>
    </source>
</evidence>
<dbReference type="GO" id="GO:0005506">
    <property type="term" value="F:iron ion binding"/>
    <property type="evidence" value="ECO:0007669"/>
    <property type="project" value="InterPro"/>
</dbReference>
<proteinExistence type="inferred from homology"/>
<dbReference type="GO" id="GO:0020037">
    <property type="term" value="F:heme binding"/>
    <property type="evidence" value="ECO:0007669"/>
    <property type="project" value="InterPro"/>
</dbReference>
<keyword evidence="3 7" id="KW-0479">Metal-binding</keyword>
<keyword evidence="4" id="KW-0560">Oxidoreductase</keyword>
<dbReference type="Proteomes" id="UP000006753">
    <property type="component" value="Unassembled WGS sequence"/>
</dbReference>
<keyword evidence="6 9" id="KW-0503">Monooxygenase</keyword>
<dbReference type="CDD" id="cd00302">
    <property type="entry name" value="cytochrome_P450"/>
    <property type="match status" value="1"/>
</dbReference>
<dbReference type="InterPro" id="IPR050196">
    <property type="entry name" value="Cytochrome_P450_Monoox"/>
</dbReference>
<dbReference type="STRING" id="1072389.K1WUH0"/>
<comment type="similarity">
    <text evidence="1">Belongs to the cytochrome P450 family.</text>
</comment>
<evidence type="ECO:0000256" key="7">
    <source>
        <dbReference type="PIRSR" id="PIRSR602401-1"/>
    </source>
</evidence>
<dbReference type="InterPro" id="IPR001128">
    <property type="entry name" value="Cyt_P450"/>
</dbReference>
<dbReference type="PANTHER" id="PTHR24291:SF50">
    <property type="entry name" value="BIFUNCTIONAL ALBAFLAVENONE MONOOXYGENASE_TERPENE SYNTHASE"/>
    <property type="match status" value="1"/>
</dbReference>
<gene>
    <name evidence="9" type="ORF">MBM_05130</name>
</gene>
<protein>
    <submittedName>
        <fullName evidence="9">Cytochrome P450 monooxygenase</fullName>
    </submittedName>
</protein>
<dbReference type="InterPro" id="IPR036396">
    <property type="entry name" value="Cyt_P450_sf"/>
</dbReference>
<evidence type="ECO:0000256" key="8">
    <source>
        <dbReference type="SAM" id="MobiDB-lite"/>
    </source>
</evidence>
<accession>K1WUH0</accession>
<dbReference type="KEGG" id="mbe:MBM_05130"/>
<evidence type="ECO:0000256" key="1">
    <source>
        <dbReference type="ARBA" id="ARBA00010617"/>
    </source>
</evidence>
<dbReference type="InParanoid" id="K1WUH0"/>
<dbReference type="HOGENOM" id="CLU_1272547_0_0_1"/>
<dbReference type="InterPro" id="IPR002401">
    <property type="entry name" value="Cyt_P450_E_grp-I"/>
</dbReference>
<evidence type="ECO:0000313" key="10">
    <source>
        <dbReference type="Proteomes" id="UP000006753"/>
    </source>
</evidence>
<feature type="binding site" description="axial binding residue" evidence="7">
    <location>
        <position position="169"/>
    </location>
    <ligand>
        <name>heme</name>
        <dbReference type="ChEBI" id="CHEBI:30413"/>
    </ligand>
    <ligandPart>
        <name>Fe</name>
        <dbReference type="ChEBI" id="CHEBI:18248"/>
    </ligandPart>
</feature>
<dbReference type="OrthoDB" id="1470350at2759"/>
<dbReference type="AlphaFoldDB" id="K1WUH0"/>
<comment type="cofactor">
    <cofactor evidence="7">
        <name>heme</name>
        <dbReference type="ChEBI" id="CHEBI:30413"/>
    </cofactor>
</comment>
<evidence type="ECO:0000256" key="3">
    <source>
        <dbReference type="ARBA" id="ARBA00022723"/>
    </source>
</evidence>
<keyword evidence="5 7" id="KW-0408">Iron</keyword>
<dbReference type="SUPFAM" id="SSF48264">
    <property type="entry name" value="Cytochrome P450"/>
    <property type="match status" value="1"/>
</dbReference>
<dbReference type="PRINTS" id="PR00385">
    <property type="entry name" value="P450"/>
</dbReference>
<name>K1WUH0_MARBU</name>
<dbReference type="GO" id="GO:0016705">
    <property type="term" value="F:oxidoreductase activity, acting on paired donors, with incorporation or reduction of molecular oxygen"/>
    <property type="evidence" value="ECO:0007669"/>
    <property type="project" value="InterPro"/>
</dbReference>
<dbReference type="eggNOG" id="KOG0157">
    <property type="taxonomic scope" value="Eukaryota"/>
</dbReference>
<keyword evidence="10" id="KW-1185">Reference proteome</keyword>
<dbReference type="GO" id="GO:0004497">
    <property type="term" value="F:monooxygenase activity"/>
    <property type="evidence" value="ECO:0007669"/>
    <property type="project" value="UniProtKB-KW"/>
</dbReference>
<organism evidence="9 10">
    <name type="scientific">Marssonina brunnea f. sp. multigermtubi (strain MB_m1)</name>
    <name type="common">Marssonina leaf spot fungus</name>
    <dbReference type="NCBI Taxonomy" id="1072389"/>
    <lineage>
        <taxon>Eukaryota</taxon>
        <taxon>Fungi</taxon>
        <taxon>Dikarya</taxon>
        <taxon>Ascomycota</taxon>
        <taxon>Pezizomycotina</taxon>
        <taxon>Leotiomycetes</taxon>
        <taxon>Helotiales</taxon>
        <taxon>Drepanopezizaceae</taxon>
        <taxon>Drepanopeziza</taxon>
    </lineage>
</organism>
<dbReference type="PRINTS" id="PR00463">
    <property type="entry name" value="EP450I"/>
</dbReference>
<dbReference type="Gene3D" id="1.10.630.10">
    <property type="entry name" value="Cytochrome P450"/>
    <property type="match status" value="2"/>
</dbReference>
<reference evidence="9 10" key="1">
    <citation type="journal article" date="2012" name="BMC Genomics">
        <title>Sequencing the genome of Marssonina brunnea reveals fungus-poplar co-evolution.</title>
        <authorList>
            <person name="Zhu S."/>
            <person name="Cao Y.-Z."/>
            <person name="Jiang C."/>
            <person name="Tan B.-Y."/>
            <person name="Wang Z."/>
            <person name="Feng S."/>
            <person name="Zhang L."/>
            <person name="Su X.-H."/>
            <person name="Brejova B."/>
            <person name="Vinar T."/>
            <person name="Xu M."/>
            <person name="Wang M.-X."/>
            <person name="Zhang S.-G."/>
            <person name="Huang M.-R."/>
            <person name="Wu R."/>
            <person name="Zhou Y."/>
        </authorList>
    </citation>
    <scope>NUCLEOTIDE SEQUENCE [LARGE SCALE GENOMIC DNA]</scope>
    <source>
        <strain evidence="9 10">MB_m1</strain>
    </source>
</reference>
<evidence type="ECO:0000313" key="9">
    <source>
        <dbReference type="EMBL" id="EKD16661.1"/>
    </source>
</evidence>
<feature type="region of interest" description="Disordered" evidence="8">
    <location>
        <begin position="1"/>
        <end position="26"/>
    </location>
</feature>
<evidence type="ECO:0000256" key="4">
    <source>
        <dbReference type="ARBA" id="ARBA00023002"/>
    </source>
</evidence>
<sequence>MTSGLTETEHARYRDATYPPPSTSSLNQEASCVVDYLVRATDEKGNKLPEKYRSDATLVTEGAGFVTTGSLLAWIIFSLVSYPESQERLLQELVDHGVREGPLSPTKSSPGGYRSPKDAVVIVAIHHIHNNPKIWDNPAKFTPDRWTTDKVKNRHKTAHVPFAAGQRTCIGFRFARMEGRVVISICEKLGNDPTEYDRSFQLTRPMDFYARARKRTT</sequence>
<evidence type="ECO:0000256" key="6">
    <source>
        <dbReference type="ARBA" id="ARBA00023033"/>
    </source>
</evidence>
<dbReference type="EMBL" id="JH921438">
    <property type="protein sequence ID" value="EKD16661.1"/>
    <property type="molecule type" value="Genomic_DNA"/>
</dbReference>
<dbReference type="Pfam" id="PF00067">
    <property type="entry name" value="p450"/>
    <property type="match status" value="2"/>
</dbReference>